<dbReference type="Pfam" id="PF00615">
    <property type="entry name" value="RGS"/>
    <property type="match status" value="1"/>
</dbReference>
<dbReference type="InterPro" id="IPR047017">
    <property type="entry name" value="RGS6/7/9/11_DHEX_sf"/>
</dbReference>
<dbReference type="SUPFAM" id="SSF48670">
    <property type="entry name" value="Transducin (heterotrimeric G protein), gamma chain"/>
    <property type="match status" value="1"/>
</dbReference>
<sequence>MEASNNQQQKKEPRVHRPYAFDKMEGLVREMQDPENGVPVRSQKQFLTSIPSAFMGYDLIEWLIERLSIEESVEAVHIANQLCQYGYFFPVNDSKTLTVRDDSSLYRFQTPCYWPWQHRIPDNVEYAIYLAKRTLRNKQRHALEDYEIEALNSLRRNLQNKWDIIQLQAEEQVRLAKERKKGDKIVSDSQERAFWRVYRPPPGCLSSLEVAPVPTRFRPGLSRPPSRKRTLTDLQREVALLKNSLTRTRIKVSAAIENLKSYFETYVEYDPMFIQPQPSNPWITDDQTFWQLNSPVVDLPTEKRVKRWALSMEELMSDPTGLQEFTNYLRKEYSHENIRFWLAVKDLRHSFQAQIPDKVNEIFKEFLAPGAPCEINIDGKTMEKVHQEMRNPNRFIFDSAAEHVYTLLLKKDCYPRFIRSDQYRNTLAAGVQPLQKKWFFSFGGQTKKKISSTSTSTSTPTPTTSILQHHAAGSAASGSKRRGSDRSLSGSAHELAVCGVRDTTSVPRVPHSHSQSNLTDIPYRDAGTSEAVVRPMDDVCPWDVVPGPSIEHAIDTTLSHHPISSGVTSSVESQAEEGNNLSAQLQSIEVTRASRKNSSQLDSCSSSSDVSLVVAEVSEHLRKSCSLQHSSSTAGMTTTERIGITTRNYSIGSTSGRTKLSEISRPSVLSYNYPSPQHSFEYSHMTTDRSDVSTTGKCIAEEPETSTTLKSLEEELTTKTLTKAPLISISAIVGDLPSDNSTVEVEEKTNGDHAPVIKEEIEIEERRQKPEADEGDAMAAVIAEESLAISALVKTETVESLEEAQVVPVWEPDPKQDDQLAPVTQPAPQQKRDNNVNEVCPWEDEENCRVDAPYVKTYATLGYL</sequence>
<accession>A0A6P8NH81</accession>
<dbReference type="PANTHER" id="PTHR45746">
    <property type="entry name" value="LP21163P"/>
    <property type="match status" value="1"/>
</dbReference>
<dbReference type="PROSITE" id="PS50132">
    <property type="entry name" value="RGS"/>
    <property type="match status" value="1"/>
</dbReference>
<feature type="domain" description="DEP" evidence="4">
    <location>
        <begin position="34"/>
        <end position="110"/>
    </location>
</feature>
<dbReference type="InterPro" id="IPR034483">
    <property type="entry name" value="RGS_Egl-10"/>
</dbReference>
<dbReference type="InterPro" id="IPR036390">
    <property type="entry name" value="WH_DNA-bd_sf"/>
</dbReference>
<dbReference type="InterPro" id="IPR047016">
    <property type="entry name" value="RGS6/7/9/11"/>
</dbReference>
<dbReference type="InterPro" id="IPR000591">
    <property type="entry name" value="DEP_dom"/>
</dbReference>
<dbReference type="GO" id="GO:0005737">
    <property type="term" value="C:cytoplasm"/>
    <property type="evidence" value="ECO:0007669"/>
    <property type="project" value="TreeGrafter"/>
</dbReference>
<dbReference type="InterPro" id="IPR036388">
    <property type="entry name" value="WH-like_DNA-bd_sf"/>
</dbReference>
<dbReference type="SMART" id="SM00049">
    <property type="entry name" value="DEP"/>
    <property type="match status" value="1"/>
</dbReference>
<dbReference type="RefSeq" id="XP_033313907.1">
    <property type="nucleotide sequence ID" value="XM_033458016.1"/>
</dbReference>
<dbReference type="PROSITE" id="PS50186">
    <property type="entry name" value="DEP"/>
    <property type="match status" value="1"/>
</dbReference>
<evidence type="ECO:0000256" key="1">
    <source>
        <dbReference type="ARBA" id="ARBA00022700"/>
    </source>
</evidence>
<reference evidence="6" key="1">
    <citation type="submission" date="2025-08" db="UniProtKB">
        <authorList>
            <consortium name="RefSeq"/>
        </authorList>
    </citation>
    <scope>IDENTIFICATION</scope>
    <source>
        <tissue evidence="6">Muscle</tissue>
    </source>
</reference>
<dbReference type="AlphaFoldDB" id="A0A6P8NH81"/>
<dbReference type="InterPro" id="IPR036284">
    <property type="entry name" value="GGL_sf"/>
</dbReference>
<proteinExistence type="predicted"/>
<name>A0A6P8NH81_9HYME</name>
<dbReference type="SUPFAM" id="SSF48097">
    <property type="entry name" value="Regulator of G-protein signaling, RGS"/>
    <property type="match status" value="1"/>
</dbReference>
<dbReference type="PRINTS" id="PR01301">
    <property type="entry name" value="RGSPROTEIN"/>
</dbReference>
<dbReference type="SMART" id="SM00315">
    <property type="entry name" value="RGS"/>
    <property type="match status" value="1"/>
</dbReference>
<dbReference type="GO" id="GO:0005096">
    <property type="term" value="F:GTPase activator activity"/>
    <property type="evidence" value="ECO:0007669"/>
    <property type="project" value="TreeGrafter"/>
</dbReference>
<feature type="compositionally biased region" description="Low complexity" evidence="2">
    <location>
        <begin position="451"/>
        <end position="478"/>
    </location>
</feature>
<organism evidence="5 6">
    <name type="scientific">Bombus bifarius</name>
    <dbReference type="NCBI Taxonomy" id="103933"/>
    <lineage>
        <taxon>Eukaryota</taxon>
        <taxon>Metazoa</taxon>
        <taxon>Ecdysozoa</taxon>
        <taxon>Arthropoda</taxon>
        <taxon>Hexapoda</taxon>
        <taxon>Insecta</taxon>
        <taxon>Pterygota</taxon>
        <taxon>Neoptera</taxon>
        <taxon>Endopterygota</taxon>
        <taxon>Hymenoptera</taxon>
        <taxon>Apocrita</taxon>
        <taxon>Aculeata</taxon>
        <taxon>Apoidea</taxon>
        <taxon>Anthophila</taxon>
        <taxon>Apidae</taxon>
        <taxon>Bombus</taxon>
        <taxon>Pyrobombus</taxon>
    </lineage>
</organism>
<dbReference type="SUPFAM" id="SSF46785">
    <property type="entry name" value="Winged helix' DNA-binding domain"/>
    <property type="match status" value="1"/>
</dbReference>
<feature type="domain" description="RGS" evidence="3">
    <location>
        <begin position="311"/>
        <end position="427"/>
    </location>
</feature>
<dbReference type="CDD" id="cd00068">
    <property type="entry name" value="GGL"/>
    <property type="match status" value="1"/>
</dbReference>
<dbReference type="InterPro" id="IPR016137">
    <property type="entry name" value="RGS"/>
</dbReference>
<dbReference type="InterPro" id="IPR044926">
    <property type="entry name" value="RGS_subdomain_2"/>
</dbReference>
<dbReference type="InterPro" id="IPR015898">
    <property type="entry name" value="G-protein_gamma-like_dom"/>
</dbReference>
<evidence type="ECO:0000259" key="4">
    <source>
        <dbReference type="PROSITE" id="PS50186"/>
    </source>
</evidence>
<dbReference type="Proteomes" id="UP000515164">
    <property type="component" value="Unplaced"/>
</dbReference>
<dbReference type="GO" id="GO:0035556">
    <property type="term" value="P:intracellular signal transduction"/>
    <property type="evidence" value="ECO:0007669"/>
    <property type="project" value="InterPro"/>
</dbReference>
<dbReference type="InterPro" id="IPR040759">
    <property type="entry name" value="RGS_DHEX"/>
</dbReference>
<dbReference type="Pfam" id="PF00610">
    <property type="entry name" value="DEP"/>
    <property type="match status" value="1"/>
</dbReference>
<dbReference type="GO" id="GO:0009968">
    <property type="term" value="P:negative regulation of signal transduction"/>
    <property type="evidence" value="ECO:0007669"/>
    <property type="project" value="UniProtKB-KW"/>
</dbReference>
<dbReference type="Gene3D" id="1.10.1240.60">
    <property type="match status" value="1"/>
</dbReference>
<evidence type="ECO:0000259" key="3">
    <source>
        <dbReference type="PROSITE" id="PS50132"/>
    </source>
</evidence>
<protein>
    <submittedName>
        <fullName evidence="6">Regulator of G-protein signaling 9 isoform X5</fullName>
    </submittedName>
</protein>
<feature type="region of interest" description="Disordered" evidence="2">
    <location>
        <begin position="448"/>
        <end position="494"/>
    </location>
</feature>
<dbReference type="InterPro" id="IPR036305">
    <property type="entry name" value="RGS_sf"/>
</dbReference>
<dbReference type="Pfam" id="PF00631">
    <property type="entry name" value="G-gamma"/>
    <property type="match status" value="1"/>
</dbReference>
<dbReference type="GO" id="GO:0008277">
    <property type="term" value="P:regulation of G protein-coupled receptor signaling pathway"/>
    <property type="evidence" value="ECO:0007669"/>
    <property type="project" value="InterPro"/>
</dbReference>
<dbReference type="SMART" id="SM00224">
    <property type="entry name" value="GGL"/>
    <property type="match status" value="1"/>
</dbReference>
<dbReference type="PANTHER" id="PTHR45746:SF5">
    <property type="entry name" value="REGULATOR OF G-PROTEIN SIGNALING 7"/>
    <property type="match status" value="1"/>
</dbReference>
<dbReference type="GO" id="GO:0005886">
    <property type="term" value="C:plasma membrane"/>
    <property type="evidence" value="ECO:0007669"/>
    <property type="project" value="TreeGrafter"/>
</dbReference>
<dbReference type="GeneID" id="117212887"/>
<evidence type="ECO:0000313" key="5">
    <source>
        <dbReference type="Proteomes" id="UP000515164"/>
    </source>
</evidence>
<keyword evidence="5" id="KW-1185">Reference proteome</keyword>
<dbReference type="Gene3D" id="1.10.167.10">
    <property type="entry name" value="Regulator of G-protein Signalling 4, domain 2"/>
    <property type="match status" value="1"/>
</dbReference>
<gene>
    <name evidence="6" type="primary">LOC117212887</name>
</gene>
<dbReference type="GO" id="GO:0007186">
    <property type="term" value="P:G protein-coupled receptor signaling pathway"/>
    <property type="evidence" value="ECO:0007669"/>
    <property type="project" value="InterPro"/>
</dbReference>
<dbReference type="Pfam" id="PF18148">
    <property type="entry name" value="RGS_DHEX"/>
    <property type="match status" value="1"/>
</dbReference>
<dbReference type="CDD" id="cd04450">
    <property type="entry name" value="DEP_RGS7-like"/>
    <property type="match status" value="1"/>
</dbReference>
<evidence type="ECO:0000256" key="2">
    <source>
        <dbReference type="SAM" id="MobiDB-lite"/>
    </source>
</evidence>
<keyword evidence="1" id="KW-0734">Signal transduction inhibitor</keyword>
<dbReference type="CDD" id="cd08705">
    <property type="entry name" value="RGS_R7-like"/>
    <property type="match status" value="1"/>
</dbReference>
<dbReference type="GO" id="GO:0043005">
    <property type="term" value="C:neuron projection"/>
    <property type="evidence" value="ECO:0007669"/>
    <property type="project" value="TreeGrafter"/>
</dbReference>
<evidence type="ECO:0000313" key="6">
    <source>
        <dbReference type="RefSeq" id="XP_033313907.1"/>
    </source>
</evidence>
<dbReference type="Gene3D" id="1.10.10.10">
    <property type="entry name" value="Winged helix-like DNA-binding domain superfamily/Winged helix DNA-binding domain"/>
    <property type="match status" value="1"/>
</dbReference>
<dbReference type="Gene3D" id="4.10.260.10">
    <property type="entry name" value="Transducin (heterotrimeric G protein), gamma chain"/>
    <property type="match status" value="1"/>
</dbReference>
<feature type="region of interest" description="Disordered" evidence="2">
    <location>
        <begin position="807"/>
        <end position="835"/>
    </location>
</feature>
<dbReference type="SMART" id="SM01224">
    <property type="entry name" value="G_gamma"/>
    <property type="match status" value="1"/>
</dbReference>